<dbReference type="InterPro" id="IPR048400">
    <property type="entry name" value="SLS1_N"/>
</dbReference>
<dbReference type="Pfam" id="PF20776">
    <property type="entry name" value="SLS1_N"/>
    <property type="match status" value="1"/>
</dbReference>
<accession>A0A507QW35</accession>
<dbReference type="AlphaFoldDB" id="A0A507QW35"/>
<keyword evidence="5" id="KW-1185">Reference proteome</keyword>
<dbReference type="Pfam" id="PF20778">
    <property type="entry name" value="SLS1_C"/>
    <property type="match status" value="1"/>
</dbReference>
<evidence type="ECO:0000313" key="5">
    <source>
        <dbReference type="Proteomes" id="UP000319663"/>
    </source>
</evidence>
<evidence type="ECO:0000259" key="3">
    <source>
        <dbReference type="Pfam" id="PF20778"/>
    </source>
</evidence>
<reference evidence="4 5" key="1">
    <citation type="submission" date="2019-06" db="EMBL/GenBank/DDBJ databases">
        <title>Wine fermentation using esterase from Monascus purpureus.</title>
        <authorList>
            <person name="Geng C."/>
            <person name="Zhang Y."/>
        </authorList>
    </citation>
    <scope>NUCLEOTIDE SEQUENCE [LARGE SCALE GENOMIC DNA]</scope>
    <source>
        <strain evidence="4">HQ1</strain>
    </source>
</reference>
<evidence type="ECO:0000259" key="2">
    <source>
        <dbReference type="Pfam" id="PF20776"/>
    </source>
</evidence>
<feature type="domain" description="SLS1 C-terminal" evidence="3">
    <location>
        <begin position="422"/>
        <end position="776"/>
    </location>
</feature>
<name>A0A507QW35_MONPU</name>
<dbReference type="EMBL" id="VIFY01000081">
    <property type="protein sequence ID" value="TQB71464.1"/>
    <property type="molecule type" value="Genomic_DNA"/>
</dbReference>
<evidence type="ECO:0000256" key="1">
    <source>
        <dbReference type="SAM" id="MobiDB-lite"/>
    </source>
</evidence>
<sequence>MSVWSSEGTGRLLRFRFSSGYRRRGFFYLPRRDVLARFNSTSRDPADDPESSLPQYRQKLLRSDDSFRSYVVDRRWRDKRKTVTLDVDSLGKPGEIVLVPDSKRRRRQNNAPKKTEISEAVNDDTLLPVFVEELEAEEEWLNDPDIDEKMEGFRSPHLPGDKLNAAGWEDLRSRIEMAFTYQQLSDYVSEHAPKESIFSADTGVWYPGKSAFLEIGSRSSAHLANRVAVMQGLKKKQVLVEAVLRDCWQLGVANEIGQLDMVLPEPLISLFISKSFYLEDLANLHGAKIDISRNLKLIRITGTEHSCESIREVIEDTRGRIREEDITLLPPGVTPSQNLRRDIGRGLVDWVNQTYGVFVTHEHLHAPMKIYYFAEDQRQAEDARRTLNLAINERLAKRIRLFTHMPFSKALDVYKVDAGDGISWLGRKDQWFRWAMPAQQTGDTHFFESQQSRHSGDLWNFLKIRSASSKGSFDLQENLTAAVGRCLFVRGPSNKTSFKISELEEIIKGKTFTTDIPRITPFLRLLSPFPSRAFEQSHLIQLVPSSAYITSLPRLEFEVTVTRTKSLAGSSADVKLRSAKAIFGGRNIYYLLPECGLDLRFTRNVYRDLISTNNNNFSTSKGADTFMAAVNSCLQDLFSKYEGSGTEGMPAFCRIPVPRSLFRPQKEVPHEEKDDNDVVLVEYIIPLFKDLRDSRIDHYDFYGERLSYRHYETGPFLPERGTDLFLSMDLPDVGGAQPTTSTDSPEPASALAGEDGPLEDTLRAEFDSFCRTAYRLALEVDKAG</sequence>
<feature type="domain" description="SLS1 N-terminal" evidence="2">
    <location>
        <begin position="145"/>
        <end position="252"/>
    </location>
</feature>
<feature type="region of interest" description="Disordered" evidence="1">
    <location>
        <begin position="731"/>
        <end position="756"/>
    </location>
</feature>
<evidence type="ECO:0000313" key="4">
    <source>
        <dbReference type="EMBL" id="TQB71464.1"/>
    </source>
</evidence>
<dbReference type="STRING" id="5098.A0A507QW35"/>
<protein>
    <submittedName>
        <fullName evidence="4">Uncharacterized protein</fullName>
    </submittedName>
</protein>
<dbReference type="Proteomes" id="UP000319663">
    <property type="component" value="Unassembled WGS sequence"/>
</dbReference>
<proteinExistence type="predicted"/>
<dbReference type="OrthoDB" id="3365224at2759"/>
<organism evidence="4 5">
    <name type="scientific">Monascus purpureus</name>
    <name type="common">Red mold</name>
    <name type="synonym">Monascus anka</name>
    <dbReference type="NCBI Taxonomy" id="5098"/>
    <lineage>
        <taxon>Eukaryota</taxon>
        <taxon>Fungi</taxon>
        <taxon>Dikarya</taxon>
        <taxon>Ascomycota</taxon>
        <taxon>Pezizomycotina</taxon>
        <taxon>Eurotiomycetes</taxon>
        <taxon>Eurotiomycetidae</taxon>
        <taxon>Eurotiales</taxon>
        <taxon>Aspergillaceae</taxon>
        <taxon>Monascus</taxon>
    </lineage>
</organism>
<comment type="caution">
    <text evidence="4">The sequence shown here is derived from an EMBL/GenBank/DDBJ whole genome shotgun (WGS) entry which is preliminary data.</text>
</comment>
<gene>
    <name evidence="4" type="ORF">MPDQ_007591</name>
</gene>
<dbReference type="InterPro" id="IPR048401">
    <property type="entry name" value="SLS1_C"/>
</dbReference>